<proteinExistence type="predicted"/>
<dbReference type="Proteomes" id="UP000036325">
    <property type="component" value="Unassembled WGS sequence"/>
</dbReference>
<sequence>MLTKNIGERIDARCTRCGGRYFQINEEFINLVRNEVIAGKISTVSSTDKLKATGRLLGRCRQCGHDWAFRKNPLTS</sequence>
<accession>A0A0J6IL23</accession>
<protein>
    <submittedName>
        <fullName evidence="1">Uncharacterized protein</fullName>
    </submittedName>
</protein>
<comment type="caution">
    <text evidence="1">The sequence shown here is derived from an EMBL/GenBank/DDBJ whole genome shotgun (WGS) entry which is preliminary data.</text>
</comment>
<dbReference type="AlphaFoldDB" id="A0A0J6IL23"/>
<dbReference type="EMBL" id="JYLF01000006">
    <property type="protein sequence ID" value="KMN12998.1"/>
    <property type="molecule type" value="Genomic_DNA"/>
</dbReference>
<evidence type="ECO:0000313" key="2">
    <source>
        <dbReference type="Proteomes" id="UP000036325"/>
    </source>
</evidence>
<organism evidence="1 2">
    <name type="scientific">Pseudomonas weihenstephanensis</name>
    <dbReference type="NCBI Taxonomy" id="1608994"/>
    <lineage>
        <taxon>Bacteria</taxon>
        <taxon>Pseudomonadati</taxon>
        <taxon>Pseudomonadota</taxon>
        <taxon>Gammaproteobacteria</taxon>
        <taxon>Pseudomonadales</taxon>
        <taxon>Pseudomonadaceae</taxon>
        <taxon>Pseudomonas</taxon>
    </lineage>
</organism>
<gene>
    <name evidence="1" type="ORF">TU86_16160</name>
</gene>
<reference evidence="1 2" key="1">
    <citation type="submission" date="2015-02" db="EMBL/GenBank/DDBJ databases">
        <title>Pseudomonas helleri sp. nov. and Pseudomonas weihenstephanensis sp. nov., isolated from raw cows milk.</title>
        <authorList>
            <person name="von Neubeck M."/>
            <person name="Huptas C."/>
            <person name="Wenning M."/>
            <person name="Scherer S."/>
        </authorList>
    </citation>
    <scope>NUCLEOTIDE SEQUENCE [LARGE SCALE GENOMIC DNA]</scope>
    <source>
        <strain evidence="1 2">DSM 29166</strain>
    </source>
</reference>
<name>A0A0J6IL23_9PSED</name>
<evidence type="ECO:0000313" key="1">
    <source>
        <dbReference type="EMBL" id="KMN12998.1"/>
    </source>
</evidence>
<dbReference type="PATRIC" id="fig|1608994.3.peg.3912"/>